<feature type="non-terminal residue" evidence="2">
    <location>
        <position position="1"/>
    </location>
</feature>
<dbReference type="AlphaFoldDB" id="X1L9E8"/>
<accession>X1L9E8</accession>
<dbReference type="EMBL" id="BARV01009398">
    <property type="protein sequence ID" value="GAI15703.1"/>
    <property type="molecule type" value="Genomic_DNA"/>
</dbReference>
<evidence type="ECO:0000256" key="1">
    <source>
        <dbReference type="SAM" id="MobiDB-lite"/>
    </source>
</evidence>
<sequence length="34" mass="3924">KVTEIPHKKPEEVPWLSQENLDKVKINNGNEGRP</sequence>
<organism evidence="2">
    <name type="scientific">marine sediment metagenome</name>
    <dbReference type="NCBI Taxonomy" id="412755"/>
    <lineage>
        <taxon>unclassified sequences</taxon>
        <taxon>metagenomes</taxon>
        <taxon>ecological metagenomes</taxon>
    </lineage>
</organism>
<feature type="compositionally biased region" description="Basic and acidic residues" evidence="1">
    <location>
        <begin position="1"/>
        <end position="12"/>
    </location>
</feature>
<comment type="caution">
    <text evidence="2">The sequence shown here is derived from an EMBL/GenBank/DDBJ whole genome shotgun (WGS) entry which is preliminary data.</text>
</comment>
<evidence type="ECO:0000313" key="2">
    <source>
        <dbReference type="EMBL" id="GAI15703.1"/>
    </source>
</evidence>
<proteinExistence type="predicted"/>
<reference evidence="2" key="1">
    <citation type="journal article" date="2014" name="Front. Microbiol.">
        <title>High frequency of phylogenetically diverse reductive dehalogenase-homologous genes in deep subseafloor sedimentary metagenomes.</title>
        <authorList>
            <person name="Kawai M."/>
            <person name="Futagami T."/>
            <person name="Toyoda A."/>
            <person name="Takaki Y."/>
            <person name="Nishi S."/>
            <person name="Hori S."/>
            <person name="Arai W."/>
            <person name="Tsubouchi T."/>
            <person name="Morono Y."/>
            <person name="Uchiyama I."/>
            <person name="Ito T."/>
            <person name="Fujiyama A."/>
            <person name="Inagaki F."/>
            <person name="Takami H."/>
        </authorList>
    </citation>
    <scope>NUCLEOTIDE SEQUENCE</scope>
    <source>
        <strain evidence="2">Expedition CK06-06</strain>
    </source>
</reference>
<gene>
    <name evidence="2" type="ORF">S06H3_18549</name>
</gene>
<feature type="region of interest" description="Disordered" evidence="1">
    <location>
        <begin position="1"/>
        <end position="34"/>
    </location>
</feature>
<name>X1L9E8_9ZZZZ</name>
<protein>
    <submittedName>
        <fullName evidence="2">Uncharacterized protein</fullName>
    </submittedName>
</protein>